<dbReference type="EMBL" id="FWZX01000025">
    <property type="protein sequence ID" value="SMF64706.1"/>
    <property type="molecule type" value="Genomic_DNA"/>
</dbReference>
<dbReference type="RefSeq" id="WP_085125242.1">
    <property type="nucleotide sequence ID" value="NZ_FWZX01000025.1"/>
</dbReference>
<dbReference type="Proteomes" id="UP000192917">
    <property type="component" value="Unassembled WGS sequence"/>
</dbReference>
<protein>
    <submittedName>
        <fullName evidence="2">Uncharacterized protein</fullName>
    </submittedName>
</protein>
<evidence type="ECO:0000313" key="2">
    <source>
        <dbReference type="EMBL" id="SMF64706.1"/>
    </source>
</evidence>
<organism evidence="2 3">
    <name type="scientific">Tistlia consotensis USBA 355</name>
    <dbReference type="NCBI Taxonomy" id="560819"/>
    <lineage>
        <taxon>Bacteria</taxon>
        <taxon>Pseudomonadati</taxon>
        <taxon>Pseudomonadota</taxon>
        <taxon>Alphaproteobacteria</taxon>
        <taxon>Rhodospirillales</taxon>
        <taxon>Rhodovibrionaceae</taxon>
        <taxon>Tistlia</taxon>
    </lineage>
</organism>
<proteinExistence type="predicted"/>
<feature type="region of interest" description="Disordered" evidence="1">
    <location>
        <begin position="608"/>
        <end position="642"/>
    </location>
</feature>
<evidence type="ECO:0000256" key="1">
    <source>
        <dbReference type="SAM" id="MobiDB-lite"/>
    </source>
</evidence>
<name>A0A1Y6CH01_9PROT</name>
<accession>A0A1Y6CH01</accession>
<reference evidence="2 3" key="1">
    <citation type="submission" date="2017-04" db="EMBL/GenBank/DDBJ databases">
        <authorList>
            <person name="Afonso C.L."/>
            <person name="Miller P.J."/>
            <person name="Scott M.A."/>
            <person name="Spackman E."/>
            <person name="Goraichik I."/>
            <person name="Dimitrov K.M."/>
            <person name="Suarez D.L."/>
            <person name="Swayne D.E."/>
        </authorList>
    </citation>
    <scope>NUCLEOTIDE SEQUENCE [LARGE SCALE GENOMIC DNA]</scope>
    <source>
        <strain evidence="2 3">USBA 355</strain>
    </source>
</reference>
<dbReference type="STRING" id="560819.SAMN05428998_12584"/>
<gene>
    <name evidence="2" type="ORF">SAMN05428998_12584</name>
</gene>
<feature type="region of interest" description="Disordered" evidence="1">
    <location>
        <begin position="292"/>
        <end position="317"/>
    </location>
</feature>
<sequence length="642" mass="69168">MRRLLEQEDFGRAFAYFRGAEGELTAGDRRTLEPLLERARDKAAELARGASADRLLAGWQAEGLTPAEQRDKARLLANPALGELVAERIDLGEARRAREERAADRQALAEARQAVERGILVEGLPFAVSQRLSGWQRLALGRRARRIAAGDQPDSDPLLLYGLRRLAGYDPEHLAQLDLFTLARDGLDDRDFADLERLQAAVAARREGRAGAADLAFLDREEAVAQALSRQRALAERGAGPPTPANEPRAEALLDRAVRHRVEAEERRTGRPLDRAQLEDLVRELVARGGAGAVSPADPVPAETVPEGGAERSVRDGPWTAARGKTARERVYALTGADPAIDRSSLLPVSRDADGRIVATWPGMALDLLQSLLLPGHVAQGGDWSPDEATRMALDVGALGTGARAARVAAAGGKSVREALDASTLGMAGGKGRSLPTDEASRMARARQMGYEGGYYRGEASGARPASYPGGAHFSRERGYAAGFARQGGAEEPAEFMLRIEKSLAYEDAVTMSDWAELVRNARSRKEAQRLVNAAPIRGAWTVEQFLRLAEAGSEVVLMAGSMAWQLLKINADQPFALLRRAGYDAIDSGRDVLKLGPKGIRLRKAAFDPAKRESSDVLAAEPGSGPAGALLEADDRDRRRP</sequence>
<dbReference type="AlphaFoldDB" id="A0A1Y6CH01"/>
<evidence type="ECO:0000313" key="3">
    <source>
        <dbReference type="Proteomes" id="UP000192917"/>
    </source>
</evidence>
<keyword evidence="3" id="KW-1185">Reference proteome</keyword>